<dbReference type="PANTHER" id="PTHR40943">
    <property type="entry name" value="CYTOPLASMIC PROTEIN-RELATED"/>
    <property type="match status" value="1"/>
</dbReference>
<feature type="chain" id="PRO_5040218652" evidence="2">
    <location>
        <begin position="22"/>
        <end position="765"/>
    </location>
</feature>
<dbReference type="Proteomes" id="UP001153069">
    <property type="component" value="Unassembled WGS sequence"/>
</dbReference>
<comment type="caution">
    <text evidence="4">The sequence shown here is derived from an EMBL/GenBank/DDBJ whole genome shotgun (WGS) entry which is preliminary data.</text>
</comment>
<protein>
    <submittedName>
        <fullName evidence="4">Enzyme of the cupin superfamily</fullName>
    </submittedName>
</protein>
<evidence type="ECO:0000256" key="2">
    <source>
        <dbReference type="SAM" id="SignalP"/>
    </source>
</evidence>
<feature type="region of interest" description="Disordered" evidence="1">
    <location>
        <begin position="52"/>
        <end position="102"/>
    </location>
</feature>
<keyword evidence="2" id="KW-0732">Signal</keyword>
<dbReference type="SUPFAM" id="SSF51182">
    <property type="entry name" value="RmlC-like cupins"/>
    <property type="match status" value="2"/>
</dbReference>
<dbReference type="AlphaFoldDB" id="A0A9N8HLF0"/>
<feature type="compositionally biased region" description="Pro residues" evidence="1">
    <location>
        <begin position="61"/>
        <end position="72"/>
    </location>
</feature>
<proteinExistence type="predicted"/>
<dbReference type="OrthoDB" id="39473at2759"/>
<feature type="signal peptide" evidence="2">
    <location>
        <begin position="1"/>
        <end position="21"/>
    </location>
</feature>
<evidence type="ECO:0000313" key="5">
    <source>
        <dbReference type="Proteomes" id="UP001153069"/>
    </source>
</evidence>
<dbReference type="Pfam" id="PF05899">
    <property type="entry name" value="Cupin_3"/>
    <property type="match status" value="2"/>
</dbReference>
<dbReference type="Gene3D" id="2.60.120.10">
    <property type="entry name" value="Jelly Rolls"/>
    <property type="match status" value="2"/>
</dbReference>
<evidence type="ECO:0000256" key="1">
    <source>
        <dbReference type="SAM" id="MobiDB-lite"/>
    </source>
</evidence>
<organism evidence="4 5">
    <name type="scientific">Seminavis robusta</name>
    <dbReference type="NCBI Taxonomy" id="568900"/>
    <lineage>
        <taxon>Eukaryota</taxon>
        <taxon>Sar</taxon>
        <taxon>Stramenopiles</taxon>
        <taxon>Ochrophyta</taxon>
        <taxon>Bacillariophyta</taxon>
        <taxon>Bacillariophyceae</taxon>
        <taxon>Bacillariophycidae</taxon>
        <taxon>Naviculales</taxon>
        <taxon>Naviculaceae</taxon>
        <taxon>Seminavis</taxon>
    </lineage>
</organism>
<name>A0A9N8HLF0_9STRA</name>
<feature type="domain" description="(S)-ureidoglycine aminohydrolase cupin" evidence="3">
    <location>
        <begin position="702"/>
        <end position="756"/>
    </location>
</feature>
<dbReference type="PANTHER" id="PTHR40943:SF1">
    <property type="entry name" value="CYTOPLASMIC PROTEIN"/>
    <property type="match status" value="1"/>
</dbReference>
<sequence length="765" mass="81186">MKFSSRSVLLLLALVGSSTDAFRFLPVPLSSGSVRQRVENAIRLSMSSNDYLSALSSSSNPPQPPQLTPAPPQEGYASEATYTPPAFQLSPDMPSGGEDLTYMPREFPLAKAGPFDSMTPKTHVVQGGQQAEFQAPSDPHAATAFRFPHVTSNQELEGLLQQHKAGPFDTITPSDAVVQGGQLPEFQNPANQAAPAVRSYLDALAKTGPFDTMTPKGDTVVQGGQMSEFQDPAHQAGHAASTSRYQSVDPRSAGPKAGPFDTMTPKASVMQGGQTSEFRSPNEEASHEVGLEYPQSKAGPFDTMTPKASVMQGGQTAEFQSPREEVAHEVGRYQNSMSKTGPFDTMTPNSSSGAMQGGQTAEFHTPANEMVHEVGRYHTNNFKAGPFDTMTPKDPVVQGGQIAEFKPPSLPEAATSVPFPHVSTSDESAAVGALVFPSSVDVAETVTADSESIVFSHAPISYFAIENLTPKGPRAGADVGAPHDSSRPFAQVDTSSLTSTSLSSGSWWCAAGGWPSPNLRPTTEVFMVFSGRGCVTDLDGTARHYFGPGDTVILPKGWSGRWDIHEDIHKVWFVHDHPDVDPSFAGVDIAPFNCVRNYQGGNMAEAMASPSLTFMGKNAVATESPGGPPILGTSNGAPLPIVGADPLDPFVRAVVVPYSQLNDLNRLQLDVTPAAFDASPSTASQTVYRVGSTTVGSSLLSPGSYMVAGQSRTECFYVLEGVFLLTNTDGSARRCVAGDTIVIPKGWNGRWDVLEQARTLKVVVV</sequence>
<feature type="domain" description="(S)-ureidoglycine aminohydrolase cupin" evidence="3">
    <location>
        <begin position="503"/>
        <end position="571"/>
    </location>
</feature>
<evidence type="ECO:0000313" key="4">
    <source>
        <dbReference type="EMBL" id="CAB9518156.1"/>
    </source>
</evidence>
<feature type="region of interest" description="Disordered" evidence="1">
    <location>
        <begin position="230"/>
        <end position="287"/>
    </location>
</feature>
<gene>
    <name evidence="4" type="ORF">SEMRO_910_G219160.1</name>
</gene>
<dbReference type="EMBL" id="CAICTM010000908">
    <property type="protein sequence ID" value="CAB9518156.1"/>
    <property type="molecule type" value="Genomic_DNA"/>
</dbReference>
<dbReference type="InterPro" id="IPR008579">
    <property type="entry name" value="UGlyAH_Cupin_dom"/>
</dbReference>
<keyword evidence="5" id="KW-1185">Reference proteome</keyword>
<reference evidence="4" key="1">
    <citation type="submission" date="2020-06" db="EMBL/GenBank/DDBJ databases">
        <authorList>
            <consortium name="Plant Systems Biology data submission"/>
        </authorList>
    </citation>
    <scope>NUCLEOTIDE SEQUENCE</scope>
    <source>
        <strain evidence="4">D6</strain>
    </source>
</reference>
<evidence type="ECO:0000259" key="3">
    <source>
        <dbReference type="Pfam" id="PF05899"/>
    </source>
</evidence>
<dbReference type="InterPro" id="IPR014710">
    <property type="entry name" value="RmlC-like_jellyroll"/>
</dbReference>
<accession>A0A9N8HLF0</accession>
<dbReference type="InterPro" id="IPR011051">
    <property type="entry name" value="RmlC_Cupin_sf"/>
</dbReference>